<protein>
    <submittedName>
        <fullName evidence="2">Uncharacterized protein</fullName>
    </submittedName>
</protein>
<feature type="region of interest" description="Disordered" evidence="1">
    <location>
        <begin position="59"/>
        <end position="79"/>
    </location>
</feature>
<gene>
    <name evidence="2" type="ORF">PtA15_6A162</name>
</gene>
<accession>A0ABY7CK77</accession>
<feature type="compositionally biased region" description="Polar residues" evidence="1">
    <location>
        <begin position="268"/>
        <end position="287"/>
    </location>
</feature>
<proteinExistence type="predicted"/>
<reference evidence="2" key="1">
    <citation type="submission" date="2022-10" db="EMBL/GenBank/DDBJ databases">
        <title>Puccinia triticina Genome sequencing and assembly.</title>
        <authorList>
            <person name="Li C."/>
        </authorList>
    </citation>
    <scope>NUCLEOTIDE SEQUENCE</scope>
    <source>
        <strain evidence="2">Pt15</strain>
    </source>
</reference>
<organism evidence="2 3">
    <name type="scientific">Puccinia triticina</name>
    <dbReference type="NCBI Taxonomy" id="208348"/>
    <lineage>
        <taxon>Eukaryota</taxon>
        <taxon>Fungi</taxon>
        <taxon>Dikarya</taxon>
        <taxon>Basidiomycota</taxon>
        <taxon>Pucciniomycotina</taxon>
        <taxon>Pucciniomycetes</taxon>
        <taxon>Pucciniales</taxon>
        <taxon>Pucciniaceae</taxon>
        <taxon>Puccinia</taxon>
    </lineage>
</organism>
<name>A0ABY7CK77_9BASI</name>
<keyword evidence="3" id="KW-1185">Reference proteome</keyword>
<evidence type="ECO:0000313" key="3">
    <source>
        <dbReference type="Proteomes" id="UP001164743"/>
    </source>
</evidence>
<feature type="compositionally biased region" description="Polar residues" evidence="1">
    <location>
        <begin position="59"/>
        <end position="77"/>
    </location>
</feature>
<feature type="compositionally biased region" description="Basic and acidic residues" evidence="1">
    <location>
        <begin position="214"/>
        <end position="233"/>
    </location>
</feature>
<evidence type="ECO:0000256" key="1">
    <source>
        <dbReference type="SAM" id="MobiDB-lite"/>
    </source>
</evidence>
<evidence type="ECO:0000313" key="2">
    <source>
        <dbReference type="EMBL" id="WAQ85534.1"/>
    </source>
</evidence>
<feature type="compositionally biased region" description="Low complexity" evidence="1">
    <location>
        <begin position="298"/>
        <end position="318"/>
    </location>
</feature>
<dbReference type="Proteomes" id="UP001164743">
    <property type="component" value="Chromosome 6A"/>
</dbReference>
<dbReference type="GeneID" id="77810733"/>
<dbReference type="RefSeq" id="XP_053021089.1">
    <property type="nucleotide sequence ID" value="XM_053169838.1"/>
</dbReference>
<feature type="region of interest" description="Disordered" evidence="1">
    <location>
        <begin position="181"/>
        <end position="319"/>
    </location>
</feature>
<sequence length="582" mass="63866">MSRPPLDRNLAANMTEGLQGAWASLNAPRLTSLPDHRKTGRTILAGYHQTQLAQKLTSENDNSGEGTFQWTNNSHVPTHSPPQPILVDDNNTGAPVPAPAPRAKRPRRVASQAISRTPRVHPAGHEDHAHIITPSRIITDSGGRPGPALDPHIQQPIITPTHIGGPVITPSRIIGSPVITPSRIIHSGSGSRAPSIHRQPSVGPITHPPPDPMSEDKTRDEEPPRGSTSDDKAYSVYGSMDGFIRPPPPRGLPSITIPSEDRELPPAHSQTPSAANRRTPVNRQTPAIPQPPQTSAAVHRPPQTPTTHVHTPAHAAQAPAPPCQVLRAANDPLVESLLASAQLSDTDLQLARQLFNAPERSHWSLTVVMWMTQRRAAALPAAPVAANGTAHVYSQVFWTRVRQTIREILMRSTLESYSRAQSAHGHIFVHSPLPLIQNYVLEQSPAFRRQHLPAGIPQNNKSMAGLVTFLQSMVKHERTHMRNLLLSNVRQESRPQELGPVPRLFDLIVTINRSFQPRGVLRGPADIRQDLNTGVMVRIAMLRLLTVHHLIHRAPGDTRSQWDLIDDQLESVRQKSDVELQA</sequence>
<dbReference type="EMBL" id="CP110426">
    <property type="protein sequence ID" value="WAQ85534.1"/>
    <property type="molecule type" value="Genomic_DNA"/>
</dbReference>